<feature type="domain" description="Carboxymuconolactone decarboxylase-like" evidence="1">
    <location>
        <begin position="24"/>
        <end position="99"/>
    </location>
</feature>
<dbReference type="Pfam" id="PF02627">
    <property type="entry name" value="CMD"/>
    <property type="match status" value="1"/>
</dbReference>
<dbReference type="PANTHER" id="PTHR33930">
    <property type="entry name" value="ALKYL HYDROPEROXIDE REDUCTASE AHPD"/>
    <property type="match status" value="1"/>
</dbReference>
<gene>
    <name evidence="2" type="ORF">NEF87_000617</name>
</gene>
<evidence type="ECO:0000259" key="1">
    <source>
        <dbReference type="Pfam" id="PF02627"/>
    </source>
</evidence>
<protein>
    <recommendedName>
        <fullName evidence="1">Carboxymuconolactone decarboxylase-like domain-containing protein</fullName>
    </recommendedName>
</protein>
<sequence>MRSTKILYDEAKQTFNQLNAFNPKAIKGFTQYIHSAEKDGALSAKIKQIIMVSVSVAQQCEWCIVYHTRKALDYGATRDELLEACMVTGLMGGGPSMMYSGIVISTIEDFQKENEKNN</sequence>
<reference evidence="2" key="1">
    <citation type="submission" date="2022-09" db="EMBL/GenBank/DDBJ databases">
        <title>Actin cytoskeleton and complex cell architecture in an #Asgard archaeon.</title>
        <authorList>
            <person name="Ponce Toledo R.I."/>
            <person name="Schleper C."/>
            <person name="Rodrigues Oliveira T."/>
            <person name="Wollweber F."/>
            <person name="Xu J."/>
            <person name="Rittmann S."/>
            <person name="Klingl A."/>
            <person name="Pilhofer M."/>
        </authorList>
    </citation>
    <scope>NUCLEOTIDE SEQUENCE</scope>
    <source>
        <strain evidence="2">B-35</strain>
    </source>
</reference>
<keyword evidence="3" id="KW-1185">Reference proteome</keyword>
<dbReference type="InterPro" id="IPR029032">
    <property type="entry name" value="AhpD-like"/>
</dbReference>
<evidence type="ECO:0000313" key="2">
    <source>
        <dbReference type="EMBL" id="UYP44332.1"/>
    </source>
</evidence>
<dbReference type="SUPFAM" id="SSF69118">
    <property type="entry name" value="AhpD-like"/>
    <property type="match status" value="1"/>
</dbReference>
<organism evidence="2 3">
    <name type="scientific">Candidatus Lokiarchaeum ossiferum</name>
    <dbReference type="NCBI Taxonomy" id="2951803"/>
    <lineage>
        <taxon>Archaea</taxon>
        <taxon>Promethearchaeati</taxon>
        <taxon>Promethearchaeota</taxon>
        <taxon>Promethearchaeia</taxon>
        <taxon>Promethearchaeales</taxon>
        <taxon>Promethearchaeaceae</taxon>
        <taxon>Candidatus Lokiarchaeum</taxon>
    </lineage>
</organism>
<name>A0ABY6HPN5_9ARCH</name>
<dbReference type="InterPro" id="IPR004675">
    <property type="entry name" value="AhpD_core"/>
</dbReference>
<evidence type="ECO:0000313" key="3">
    <source>
        <dbReference type="Proteomes" id="UP001208689"/>
    </source>
</evidence>
<dbReference type="Gene3D" id="1.20.1290.10">
    <property type="entry name" value="AhpD-like"/>
    <property type="match status" value="1"/>
</dbReference>
<dbReference type="PANTHER" id="PTHR33930:SF2">
    <property type="entry name" value="BLR3452 PROTEIN"/>
    <property type="match status" value="1"/>
</dbReference>
<dbReference type="InterPro" id="IPR003779">
    <property type="entry name" value="CMD-like"/>
</dbReference>
<dbReference type="Proteomes" id="UP001208689">
    <property type="component" value="Chromosome"/>
</dbReference>
<dbReference type="EMBL" id="CP104013">
    <property type="protein sequence ID" value="UYP44332.1"/>
    <property type="molecule type" value="Genomic_DNA"/>
</dbReference>
<dbReference type="NCBIfam" id="TIGR00778">
    <property type="entry name" value="ahpD_dom"/>
    <property type="match status" value="1"/>
</dbReference>
<proteinExistence type="predicted"/>
<accession>A0ABY6HPN5</accession>